<dbReference type="STRING" id="137658.SAMN05216186_10578"/>
<evidence type="ECO:0000256" key="2">
    <source>
        <dbReference type="ARBA" id="ARBA00022898"/>
    </source>
</evidence>
<dbReference type="Pfam" id="PF00202">
    <property type="entry name" value="Aminotran_3"/>
    <property type="match status" value="1"/>
</dbReference>
<accession>A0A1G9A267</accession>
<dbReference type="InterPro" id="IPR015421">
    <property type="entry name" value="PyrdxlP-dep_Trfase_major"/>
</dbReference>
<organism evidence="4 5">
    <name type="scientific">Pseudomonas indica</name>
    <dbReference type="NCBI Taxonomy" id="137658"/>
    <lineage>
        <taxon>Bacteria</taxon>
        <taxon>Pseudomonadati</taxon>
        <taxon>Pseudomonadota</taxon>
        <taxon>Gammaproteobacteria</taxon>
        <taxon>Pseudomonadales</taxon>
        <taxon>Pseudomonadaceae</taxon>
        <taxon>Pseudomonas</taxon>
    </lineage>
</organism>
<evidence type="ECO:0000313" key="5">
    <source>
        <dbReference type="Proteomes" id="UP000198706"/>
    </source>
</evidence>
<dbReference type="EMBL" id="FNFD01000005">
    <property type="protein sequence ID" value="SDK21452.1"/>
    <property type="molecule type" value="Genomic_DNA"/>
</dbReference>
<dbReference type="InterPro" id="IPR015424">
    <property type="entry name" value="PyrdxlP-dep_Trfase"/>
</dbReference>
<dbReference type="Gene3D" id="3.40.640.10">
    <property type="entry name" value="Type I PLP-dependent aspartate aminotransferase-like (Major domain)"/>
    <property type="match status" value="1"/>
</dbReference>
<dbReference type="GO" id="GO:0030170">
    <property type="term" value="F:pyridoxal phosphate binding"/>
    <property type="evidence" value="ECO:0007669"/>
    <property type="project" value="InterPro"/>
</dbReference>
<dbReference type="PANTHER" id="PTHR43713:SF3">
    <property type="entry name" value="GLUTAMATE-1-SEMIALDEHYDE 2,1-AMINOMUTASE 1, CHLOROPLASTIC-RELATED"/>
    <property type="match status" value="1"/>
</dbReference>
<name>A0A1G9A267_9PSED</name>
<evidence type="ECO:0000256" key="1">
    <source>
        <dbReference type="ARBA" id="ARBA00001933"/>
    </source>
</evidence>
<keyword evidence="2 3" id="KW-0663">Pyridoxal phosphate</keyword>
<dbReference type="RefSeq" id="WP_084335061.1">
    <property type="nucleotide sequence ID" value="NZ_FNFD01000005.1"/>
</dbReference>
<reference evidence="4 5" key="1">
    <citation type="submission" date="2016-10" db="EMBL/GenBank/DDBJ databases">
        <authorList>
            <person name="de Groot N.N."/>
        </authorList>
    </citation>
    <scope>NUCLEOTIDE SEQUENCE [LARGE SCALE GENOMIC DNA]</scope>
    <source>
        <strain evidence="4 5">JCM 21544</strain>
    </source>
</reference>
<evidence type="ECO:0000313" key="4">
    <source>
        <dbReference type="EMBL" id="SDK21452.1"/>
    </source>
</evidence>
<evidence type="ECO:0008006" key="6">
    <source>
        <dbReference type="Google" id="ProtNLM"/>
    </source>
</evidence>
<keyword evidence="5" id="KW-1185">Reference proteome</keyword>
<dbReference type="Proteomes" id="UP000198706">
    <property type="component" value="Unassembled WGS sequence"/>
</dbReference>
<dbReference type="Gene3D" id="3.90.1150.10">
    <property type="entry name" value="Aspartate Aminotransferase, domain 1"/>
    <property type="match status" value="1"/>
</dbReference>
<proteinExistence type="inferred from homology"/>
<comment type="similarity">
    <text evidence="3">Belongs to the class-III pyridoxal-phosphate-dependent aminotransferase family.</text>
</comment>
<comment type="cofactor">
    <cofactor evidence="1">
        <name>pyridoxal 5'-phosphate</name>
        <dbReference type="ChEBI" id="CHEBI:597326"/>
    </cofactor>
</comment>
<evidence type="ECO:0000256" key="3">
    <source>
        <dbReference type="RuleBase" id="RU003560"/>
    </source>
</evidence>
<dbReference type="PANTHER" id="PTHR43713">
    <property type="entry name" value="GLUTAMATE-1-SEMIALDEHYDE 2,1-AMINOMUTASE"/>
    <property type="match status" value="1"/>
</dbReference>
<dbReference type="GO" id="GO:0008483">
    <property type="term" value="F:transaminase activity"/>
    <property type="evidence" value="ECO:0007669"/>
    <property type="project" value="InterPro"/>
</dbReference>
<sequence length="415" mass="46032">MLDPVVTGYLTEWERETRSSIVFRSAKGAMAEDIDGKTYLDMTSCSGASPLGSNDPVFKARLAQAMERETDVLPSPVSEQRQRLAEKMATMFPDHPRVFFLRTGSCATEAAVRIARHRTGRPVILTAGFHGWHDLFQQHPWSNNPPAEDRHIQDFQYDLDILERQLVENQGRVAGIFFTPEPSVFPPELLQKISRMAKLHGVLLIVDEVLCGLRYAKGGYCQQHGVKADLITLAKGIAQGVGLSAVVGTADAMEGADRAYLGNTYLRENRAFVAGNLTQELFEEGQIVARLAESGAALKELFLLSFERNAIPARILGSDSMFDIVLPSLSHGRAFAQRCLQHGIYIGYPGKYMSNAAMDDAFFRALQPALERALADYRKDQDMTVQVTEASVVEYCAKAFHATEHACLSNKHHWA</sequence>
<dbReference type="AlphaFoldDB" id="A0A1G9A267"/>
<dbReference type="InterPro" id="IPR005814">
    <property type="entry name" value="Aminotrans_3"/>
</dbReference>
<dbReference type="SUPFAM" id="SSF53383">
    <property type="entry name" value="PLP-dependent transferases"/>
    <property type="match status" value="1"/>
</dbReference>
<protein>
    <recommendedName>
        <fullName evidence="6">Glutamate-1-semialdehyde 2,1-aminomutase</fullName>
    </recommendedName>
</protein>
<dbReference type="InterPro" id="IPR015422">
    <property type="entry name" value="PyrdxlP-dep_Trfase_small"/>
</dbReference>
<gene>
    <name evidence="4" type="ORF">SAMN05216186_10578</name>
</gene>